<keyword evidence="8" id="KW-0676">Redox-active center</keyword>
<feature type="domain" description="Thioredoxin" evidence="10">
    <location>
        <begin position="2"/>
        <end position="159"/>
    </location>
</feature>
<proteinExistence type="inferred from homology"/>
<dbReference type="Proteomes" id="UP000177346">
    <property type="component" value="Unassembled WGS sequence"/>
</dbReference>
<dbReference type="GO" id="GO:0042744">
    <property type="term" value="P:hydrogen peroxide catabolic process"/>
    <property type="evidence" value="ECO:0007669"/>
    <property type="project" value="TreeGrafter"/>
</dbReference>
<dbReference type="GO" id="GO:0045454">
    <property type="term" value="P:cell redox homeostasis"/>
    <property type="evidence" value="ECO:0007669"/>
    <property type="project" value="TreeGrafter"/>
</dbReference>
<evidence type="ECO:0000256" key="6">
    <source>
        <dbReference type="ARBA" id="ARBA00023002"/>
    </source>
</evidence>
<dbReference type="Gene3D" id="3.40.30.10">
    <property type="entry name" value="Glutaredoxin"/>
    <property type="match status" value="1"/>
</dbReference>
<evidence type="ECO:0000313" key="11">
    <source>
        <dbReference type="EMBL" id="OGF87524.1"/>
    </source>
</evidence>
<keyword evidence="4" id="KW-0575">Peroxidase</keyword>
<evidence type="ECO:0000256" key="3">
    <source>
        <dbReference type="ARBA" id="ARBA00022490"/>
    </source>
</evidence>
<keyword evidence="5" id="KW-0049">Antioxidant</keyword>
<dbReference type="InterPro" id="IPR050217">
    <property type="entry name" value="Peroxiredoxin"/>
</dbReference>
<accession>A0A1F5XHY7</accession>
<dbReference type="FunFam" id="3.40.30.10:FF:000002">
    <property type="entry name" value="Alkyl hydroperoxide reductase C"/>
    <property type="match status" value="1"/>
</dbReference>
<dbReference type="PIRSF" id="PIRSF000239">
    <property type="entry name" value="AHPC"/>
    <property type="match status" value="1"/>
</dbReference>
<evidence type="ECO:0000259" key="10">
    <source>
        <dbReference type="PROSITE" id="PS51352"/>
    </source>
</evidence>
<dbReference type="SUPFAM" id="SSF52833">
    <property type="entry name" value="Thioredoxin-like"/>
    <property type="match status" value="1"/>
</dbReference>
<evidence type="ECO:0000256" key="5">
    <source>
        <dbReference type="ARBA" id="ARBA00022862"/>
    </source>
</evidence>
<dbReference type="PANTHER" id="PTHR10681:SF121">
    <property type="entry name" value="ALKYL HYDROPEROXIDE REDUCTASE C"/>
    <property type="match status" value="1"/>
</dbReference>
<evidence type="ECO:0000256" key="7">
    <source>
        <dbReference type="ARBA" id="ARBA00023157"/>
    </source>
</evidence>
<dbReference type="GO" id="GO:0033554">
    <property type="term" value="P:cellular response to stress"/>
    <property type="evidence" value="ECO:0007669"/>
    <property type="project" value="TreeGrafter"/>
</dbReference>
<evidence type="ECO:0000256" key="9">
    <source>
        <dbReference type="PIRSR" id="PIRSR000239-1"/>
    </source>
</evidence>
<dbReference type="PROSITE" id="PS51352">
    <property type="entry name" value="THIOREDOXIN_2"/>
    <property type="match status" value="1"/>
</dbReference>
<feature type="active site" description="Cysteine sulfenic acid (-SOH) intermediate; for peroxidase activity" evidence="9">
    <location>
        <position position="49"/>
    </location>
</feature>
<dbReference type="InterPro" id="IPR024706">
    <property type="entry name" value="Peroxiredoxin_AhpC-typ"/>
</dbReference>
<evidence type="ECO:0000256" key="4">
    <source>
        <dbReference type="ARBA" id="ARBA00022559"/>
    </source>
</evidence>
<sequence length="194" mass="22112">MFQIDQKFPHFSLETYDPKKDEVAKISLKDFEGKWLVLFFYPADFTFVCPTELLDLNRHYEDFAKEKAELVGASTDTVFTHKAWIETEELLKGLKYQLAADHNGKFSRELGIYDENNGMAQRAVFIIDPDGVLRALEIVADAIGRNASEILRKLKALNFVRKNPGHVCPASWDEGAQTLQPSIKKAGKVYKELK</sequence>
<comment type="caution">
    <text evidence="11">The sequence shown here is derived from an EMBL/GenBank/DDBJ whole genome shotgun (WGS) entry which is preliminary data.</text>
</comment>
<dbReference type="Pfam" id="PF00578">
    <property type="entry name" value="AhpC-TSA"/>
    <property type="match status" value="1"/>
</dbReference>
<dbReference type="EMBL" id="MFIF01000005">
    <property type="protein sequence ID" value="OGF87524.1"/>
    <property type="molecule type" value="Genomic_DNA"/>
</dbReference>
<dbReference type="InterPro" id="IPR036249">
    <property type="entry name" value="Thioredoxin-like_sf"/>
</dbReference>
<protein>
    <submittedName>
        <fullName evidence="11">Peroxiredoxin</fullName>
    </submittedName>
</protein>
<dbReference type="CDD" id="cd03015">
    <property type="entry name" value="PRX_Typ2cys"/>
    <property type="match status" value="1"/>
</dbReference>
<evidence type="ECO:0000256" key="2">
    <source>
        <dbReference type="ARBA" id="ARBA00009796"/>
    </source>
</evidence>
<reference evidence="11 12" key="1">
    <citation type="journal article" date="2016" name="Nat. Commun.">
        <title>Thousands of microbial genomes shed light on interconnected biogeochemical processes in an aquifer system.</title>
        <authorList>
            <person name="Anantharaman K."/>
            <person name="Brown C.T."/>
            <person name="Hug L.A."/>
            <person name="Sharon I."/>
            <person name="Castelle C.J."/>
            <person name="Probst A.J."/>
            <person name="Thomas B.C."/>
            <person name="Singh A."/>
            <person name="Wilkins M.J."/>
            <person name="Karaoz U."/>
            <person name="Brodie E.L."/>
            <person name="Williams K.H."/>
            <person name="Hubbard S.S."/>
            <person name="Banfield J.F."/>
        </authorList>
    </citation>
    <scope>NUCLEOTIDE SEQUENCE [LARGE SCALE GENOMIC DNA]</scope>
</reference>
<organism evidence="11 12">
    <name type="scientific">Candidatus Giovannonibacteria bacterium RIFCSPLOWO2_01_FULL_46_32</name>
    <dbReference type="NCBI Taxonomy" id="1798353"/>
    <lineage>
        <taxon>Bacteria</taxon>
        <taxon>Candidatus Giovannoniibacteriota</taxon>
    </lineage>
</organism>
<comment type="subcellular location">
    <subcellularLocation>
        <location evidence="1">Cytoplasm</location>
    </subcellularLocation>
</comment>
<dbReference type="PANTHER" id="PTHR10681">
    <property type="entry name" value="THIOREDOXIN PEROXIDASE"/>
    <property type="match status" value="1"/>
</dbReference>
<keyword evidence="3" id="KW-0963">Cytoplasm</keyword>
<evidence type="ECO:0000256" key="8">
    <source>
        <dbReference type="ARBA" id="ARBA00023284"/>
    </source>
</evidence>
<keyword evidence="6" id="KW-0560">Oxidoreductase</keyword>
<dbReference type="InterPro" id="IPR013766">
    <property type="entry name" value="Thioredoxin_domain"/>
</dbReference>
<evidence type="ECO:0000256" key="1">
    <source>
        <dbReference type="ARBA" id="ARBA00004496"/>
    </source>
</evidence>
<keyword evidence="7" id="KW-1015">Disulfide bond</keyword>
<name>A0A1F5XHY7_9BACT</name>
<comment type="similarity">
    <text evidence="2">Belongs to the peroxiredoxin family. AhpC/Prx1 subfamily.</text>
</comment>
<dbReference type="GO" id="GO:0006979">
    <property type="term" value="P:response to oxidative stress"/>
    <property type="evidence" value="ECO:0007669"/>
    <property type="project" value="TreeGrafter"/>
</dbReference>
<dbReference type="GO" id="GO:0008379">
    <property type="term" value="F:thioredoxin peroxidase activity"/>
    <property type="evidence" value="ECO:0007669"/>
    <property type="project" value="TreeGrafter"/>
</dbReference>
<dbReference type="AlphaFoldDB" id="A0A1F5XHY7"/>
<gene>
    <name evidence="11" type="ORF">A3B19_03005</name>
</gene>
<dbReference type="GO" id="GO:0005829">
    <property type="term" value="C:cytosol"/>
    <property type="evidence" value="ECO:0007669"/>
    <property type="project" value="TreeGrafter"/>
</dbReference>
<dbReference type="InterPro" id="IPR000866">
    <property type="entry name" value="AhpC/TSA"/>
</dbReference>
<evidence type="ECO:0000313" key="12">
    <source>
        <dbReference type="Proteomes" id="UP000177346"/>
    </source>
</evidence>